<keyword evidence="9 17" id="KW-0418">Kinase</keyword>
<dbReference type="InterPro" id="IPR003660">
    <property type="entry name" value="HAMP_dom"/>
</dbReference>
<keyword evidence="18" id="KW-1185">Reference proteome</keyword>
<keyword evidence="7 14" id="KW-0812">Transmembrane</keyword>
<dbReference type="InterPro" id="IPR036890">
    <property type="entry name" value="HATPase_C_sf"/>
</dbReference>
<keyword evidence="6" id="KW-0808">Transferase</keyword>
<evidence type="ECO:0000256" key="11">
    <source>
        <dbReference type="ARBA" id="ARBA00022989"/>
    </source>
</evidence>
<dbReference type="InterPro" id="IPR036097">
    <property type="entry name" value="HisK_dim/P_sf"/>
</dbReference>
<dbReference type="Gene3D" id="6.10.340.10">
    <property type="match status" value="1"/>
</dbReference>
<name>A0ABR8UB72_9BACL</name>
<dbReference type="Pfam" id="PF00672">
    <property type="entry name" value="HAMP"/>
    <property type="match status" value="1"/>
</dbReference>
<dbReference type="InterPro" id="IPR005467">
    <property type="entry name" value="His_kinase_dom"/>
</dbReference>
<dbReference type="Proteomes" id="UP000626786">
    <property type="component" value="Unassembled WGS sequence"/>
</dbReference>
<evidence type="ECO:0000256" key="13">
    <source>
        <dbReference type="ARBA" id="ARBA00023136"/>
    </source>
</evidence>
<keyword evidence="5" id="KW-0597">Phosphoprotein</keyword>
<evidence type="ECO:0000259" key="16">
    <source>
        <dbReference type="PROSITE" id="PS50885"/>
    </source>
</evidence>
<dbReference type="SUPFAM" id="SSF158472">
    <property type="entry name" value="HAMP domain-like"/>
    <property type="match status" value="1"/>
</dbReference>
<dbReference type="SMART" id="SM00387">
    <property type="entry name" value="HATPase_c"/>
    <property type="match status" value="1"/>
</dbReference>
<dbReference type="CDD" id="cd06225">
    <property type="entry name" value="HAMP"/>
    <property type="match status" value="1"/>
</dbReference>
<dbReference type="Pfam" id="PF02518">
    <property type="entry name" value="HATPase_c"/>
    <property type="match status" value="1"/>
</dbReference>
<keyword evidence="8" id="KW-0547">Nucleotide-binding</keyword>
<evidence type="ECO:0000256" key="8">
    <source>
        <dbReference type="ARBA" id="ARBA00022741"/>
    </source>
</evidence>
<evidence type="ECO:0000256" key="3">
    <source>
        <dbReference type="ARBA" id="ARBA00012438"/>
    </source>
</evidence>
<dbReference type="PROSITE" id="PS50109">
    <property type="entry name" value="HIS_KIN"/>
    <property type="match status" value="1"/>
</dbReference>
<accession>A0ABR8UB72</accession>
<dbReference type="SUPFAM" id="SSF47384">
    <property type="entry name" value="Homodimeric domain of signal transducing histidine kinase"/>
    <property type="match status" value="1"/>
</dbReference>
<comment type="subcellular location">
    <subcellularLocation>
        <location evidence="2">Cell membrane</location>
        <topology evidence="2">Multi-pass membrane protein</topology>
    </subcellularLocation>
</comment>
<dbReference type="Gene3D" id="1.10.287.130">
    <property type="match status" value="1"/>
</dbReference>
<evidence type="ECO:0000256" key="9">
    <source>
        <dbReference type="ARBA" id="ARBA00022777"/>
    </source>
</evidence>
<feature type="domain" description="HAMP" evidence="16">
    <location>
        <begin position="204"/>
        <end position="256"/>
    </location>
</feature>
<dbReference type="CDD" id="cd00082">
    <property type="entry name" value="HisKA"/>
    <property type="match status" value="1"/>
</dbReference>
<keyword evidence="4" id="KW-1003">Cell membrane</keyword>
<dbReference type="GO" id="GO:0016301">
    <property type="term" value="F:kinase activity"/>
    <property type="evidence" value="ECO:0007669"/>
    <property type="project" value="UniProtKB-KW"/>
</dbReference>
<keyword evidence="11 14" id="KW-1133">Transmembrane helix</keyword>
<gene>
    <name evidence="17" type="ORF">H9649_11900</name>
</gene>
<evidence type="ECO:0000313" key="18">
    <source>
        <dbReference type="Proteomes" id="UP000626786"/>
    </source>
</evidence>
<protein>
    <recommendedName>
        <fullName evidence="3">histidine kinase</fullName>
        <ecNumber evidence="3">2.7.13.3</ecNumber>
    </recommendedName>
</protein>
<evidence type="ECO:0000256" key="7">
    <source>
        <dbReference type="ARBA" id="ARBA00022692"/>
    </source>
</evidence>
<dbReference type="PROSITE" id="PS50885">
    <property type="entry name" value="HAMP"/>
    <property type="match status" value="1"/>
</dbReference>
<dbReference type="PANTHER" id="PTHR45528:SF10">
    <property type="entry name" value="METHYL-ACCEPTING CHEMOTAXIS PROTEIN"/>
    <property type="match status" value="1"/>
</dbReference>
<reference evidence="17 18" key="1">
    <citation type="submission" date="2020-08" db="EMBL/GenBank/DDBJ databases">
        <title>A Genomic Blueprint of the Chicken Gut Microbiome.</title>
        <authorList>
            <person name="Gilroy R."/>
            <person name="Ravi A."/>
            <person name="Getino M."/>
            <person name="Pursley I."/>
            <person name="Horton D.L."/>
            <person name="Alikhan N.-F."/>
            <person name="Baker D."/>
            <person name="Gharbi K."/>
            <person name="Hall N."/>
            <person name="Watson M."/>
            <person name="Adriaenssens E.M."/>
            <person name="Foster-Nyarko E."/>
            <person name="Jarju S."/>
            <person name="Secka A."/>
            <person name="Antonio M."/>
            <person name="Oren A."/>
            <person name="Chaudhuri R."/>
            <person name="La Ragione R.M."/>
            <person name="Hildebrand F."/>
            <person name="Pallen M.J."/>
        </authorList>
    </citation>
    <scope>NUCLEOTIDE SEQUENCE [LARGE SCALE GENOMIC DNA]</scope>
    <source>
        <strain evidence="17 18">Sa2YVA2</strain>
    </source>
</reference>
<keyword evidence="10" id="KW-0067">ATP-binding</keyword>
<dbReference type="InterPro" id="IPR050398">
    <property type="entry name" value="HssS/ArlS-like"/>
</dbReference>
<dbReference type="EMBL" id="JACSQN010000010">
    <property type="protein sequence ID" value="MBD7985293.1"/>
    <property type="molecule type" value="Genomic_DNA"/>
</dbReference>
<sequence length="490" mass="55848">MQWTIRKKFLFGFFLLFSITSILVYQVMKASLEDNSTTMIRSELTKLQHTTREHVKQFALLHPPNDDLLKEYDFAIAQELRKLHKQGVALYDLEGRLLYETVPLEQPLLVKYGMNTTTNEEEISPELVQALKGKSSYTRVDYTEGTLIYFAYPLYIQDQLYGVLKFTGDYTELFAHNEKVLHNLAIWSLVLFAGVFLISFLLTSQMIRPLLQLTKATKQIAAGDYEIDVNVKTGDEIEELTKSFNEMQKKIKEHISLIEMEKEKVVQLEKSRTSFFNNVTHELKTPLAVISGYSQIIGEKDFEDTEFLRKAANKIRLESDRLNAMVIELIELSKDQASTVLKEMGPVDLLSLVTLTCEDMNIKACKRQMEFEIVGHGFFTHGNKDELRQVFINVLDNAIKYGDEQETILIAIKKSTITVCNKCAPVPASIIANAFEPFIHTSGKGSSGLGLYICKQIITRHNGTISFHYENGLANLSIKLPLWQQNGNNC</sequence>
<keyword evidence="12" id="KW-0902">Two-component regulatory system</keyword>
<evidence type="ECO:0000256" key="1">
    <source>
        <dbReference type="ARBA" id="ARBA00000085"/>
    </source>
</evidence>
<evidence type="ECO:0000256" key="2">
    <source>
        <dbReference type="ARBA" id="ARBA00004651"/>
    </source>
</evidence>
<dbReference type="Gene3D" id="3.30.565.10">
    <property type="entry name" value="Histidine kinase-like ATPase, C-terminal domain"/>
    <property type="match status" value="1"/>
</dbReference>
<dbReference type="InterPro" id="IPR003661">
    <property type="entry name" value="HisK_dim/P_dom"/>
</dbReference>
<dbReference type="EC" id="2.7.13.3" evidence="3"/>
<dbReference type="PANTHER" id="PTHR45528">
    <property type="entry name" value="SENSOR HISTIDINE KINASE CPXA"/>
    <property type="match status" value="1"/>
</dbReference>
<evidence type="ECO:0000256" key="10">
    <source>
        <dbReference type="ARBA" id="ARBA00022840"/>
    </source>
</evidence>
<evidence type="ECO:0000256" key="6">
    <source>
        <dbReference type="ARBA" id="ARBA00022679"/>
    </source>
</evidence>
<evidence type="ECO:0000256" key="14">
    <source>
        <dbReference type="SAM" id="Phobius"/>
    </source>
</evidence>
<feature type="transmembrane region" description="Helical" evidence="14">
    <location>
        <begin position="184"/>
        <end position="203"/>
    </location>
</feature>
<proteinExistence type="predicted"/>
<keyword evidence="13 14" id="KW-0472">Membrane</keyword>
<dbReference type="SUPFAM" id="SSF55874">
    <property type="entry name" value="ATPase domain of HSP90 chaperone/DNA topoisomerase II/histidine kinase"/>
    <property type="match status" value="1"/>
</dbReference>
<dbReference type="Pfam" id="PF00512">
    <property type="entry name" value="HisKA"/>
    <property type="match status" value="1"/>
</dbReference>
<evidence type="ECO:0000256" key="5">
    <source>
        <dbReference type="ARBA" id="ARBA00022553"/>
    </source>
</evidence>
<comment type="caution">
    <text evidence="17">The sequence shown here is derived from an EMBL/GenBank/DDBJ whole genome shotgun (WGS) entry which is preliminary data.</text>
</comment>
<dbReference type="SMART" id="SM00388">
    <property type="entry name" value="HisKA"/>
    <property type="match status" value="1"/>
</dbReference>
<evidence type="ECO:0000259" key="15">
    <source>
        <dbReference type="PROSITE" id="PS50109"/>
    </source>
</evidence>
<dbReference type="RefSeq" id="WP_191695118.1">
    <property type="nucleotide sequence ID" value="NZ_JACSQN010000010.1"/>
</dbReference>
<evidence type="ECO:0000256" key="4">
    <source>
        <dbReference type="ARBA" id="ARBA00022475"/>
    </source>
</evidence>
<evidence type="ECO:0000256" key="12">
    <source>
        <dbReference type="ARBA" id="ARBA00023012"/>
    </source>
</evidence>
<organism evidence="17 18">
    <name type="scientific">Sporosarcina quadrami</name>
    <dbReference type="NCBI Taxonomy" id="2762234"/>
    <lineage>
        <taxon>Bacteria</taxon>
        <taxon>Bacillati</taxon>
        <taxon>Bacillota</taxon>
        <taxon>Bacilli</taxon>
        <taxon>Bacillales</taxon>
        <taxon>Caryophanaceae</taxon>
        <taxon>Sporosarcina</taxon>
    </lineage>
</organism>
<dbReference type="InterPro" id="IPR003594">
    <property type="entry name" value="HATPase_dom"/>
</dbReference>
<evidence type="ECO:0000313" key="17">
    <source>
        <dbReference type="EMBL" id="MBD7985293.1"/>
    </source>
</evidence>
<comment type="catalytic activity">
    <reaction evidence="1">
        <text>ATP + protein L-histidine = ADP + protein N-phospho-L-histidine.</text>
        <dbReference type="EC" id="2.7.13.3"/>
    </reaction>
</comment>
<feature type="domain" description="Histidine kinase" evidence="15">
    <location>
        <begin position="278"/>
        <end position="484"/>
    </location>
</feature>
<dbReference type="SMART" id="SM00304">
    <property type="entry name" value="HAMP"/>
    <property type="match status" value="1"/>
</dbReference>